<proteinExistence type="predicted"/>
<evidence type="ECO:0000313" key="1">
    <source>
        <dbReference type="Proteomes" id="UP000046393"/>
    </source>
</evidence>
<reference evidence="2" key="1">
    <citation type="submission" date="2017-02" db="UniProtKB">
        <authorList>
            <consortium name="WormBaseParasite"/>
        </authorList>
    </citation>
    <scope>IDENTIFICATION</scope>
</reference>
<keyword evidence="1" id="KW-1185">Reference proteome</keyword>
<name>A0A0N5AQD8_9BILA</name>
<dbReference type="WBParaSite" id="SMUV_0000689701-mRNA-1">
    <property type="protein sequence ID" value="SMUV_0000689701-mRNA-1"/>
    <property type="gene ID" value="SMUV_0000689701"/>
</dbReference>
<protein>
    <submittedName>
        <fullName evidence="2">Uncharacterized protein</fullName>
    </submittedName>
</protein>
<dbReference type="AlphaFoldDB" id="A0A0N5AQD8"/>
<evidence type="ECO:0000313" key="2">
    <source>
        <dbReference type="WBParaSite" id="SMUV_0000689701-mRNA-1"/>
    </source>
</evidence>
<sequence>MSDGITVDANSELTDIDLCVHRNTEEEEEGRFASPCRPYLRLLLLVDRRFHSATTHAEATNKNRHRICQHLLLLLL</sequence>
<organism evidence="1 2">
    <name type="scientific">Syphacia muris</name>
    <dbReference type="NCBI Taxonomy" id="451379"/>
    <lineage>
        <taxon>Eukaryota</taxon>
        <taxon>Metazoa</taxon>
        <taxon>Ecdysozoa</taxon>
        <taxon>Nematoda</taxon>
        <taxon>Chromadorea</taxon>
        <taxon>Rhabditida</taxon>
        <taxon>Spirurina</taxon>
        <taxon>Oxyuridomorpha</taxon>
        <taxon>Oxyuroidea</taxon>
        <taxon>Oxyuridae</taxon>
        <taxon>Syphacia</taxon>
    </lineage>
</organism>
<dbReference type="Proteomes" id="UP000046393">
    <property type="component" value="Unplaced"/>
</dbReference>
<accession>A0A0N5AQD8</accession>